<evidence type="ECO:0000256" key="3">
    <source>
        <dbReference type="ARBA" id="ARBA00023015"/>
    </source>
</evidence>
<dbReference type="PANTHER" id="PTHR32071:SF122">
    <property type="entry name" value="SIGMA FACTOR"/>
    <property type="match status" value="1"/>
</dbReference>
<dbReference type="GO" id="GO:0006355">
    <property type="term" value="P:regulation of DNA-templated transcription"/>
    <property type="evidence" value="ECO:0007669"/>
    <property type="project" value="InterPro"/>
</dbReference>
<dbReference type="Gene3D" id="3.40.50.300">
    <property type="entry name" value="P-loop containing nucleotide triphosphate hydrolases"/>
    <property type="match status" value="1"/>
</dbReference>
<dbReference type="InterPro" id="IPR002078">
    <property type="entry name" value="Sigma_54_int"/>
</dbReference>
<dbReference type="Proteomes" id="UP000184440">
    <property type="component" value="Unassembled WGS sequence"/>
</dbReference>
<keyword evidence="5" id="KW-0804">Transcription</keyword>
<keyword evidence="8" id="KW-1185">Reference proteome</keyword>
<dbReference type="GO" id="GO:0043565">
    <property type="term" value="F:sequence-specific DNA binding"/>
    <property type="evidence" value="ECO:0007669"/>
    <property type="project" value="InterPro"/>
</dbReference>
<dbReference type="EMBL" id="FRCS01000001">
    <property type="protein sequence ID" value="SHM68310.1"/>
    <property type="molecule type" value="Genomic_DNA"/>
</dbReference>
<evidence type="ECO:0000256" key="5">
    <source>
        <dbReference type="ARBA" id="ARBA00023163"/>
    </source>
</evidence>
<evidence type="ECO:0000256" key="1">
    <source>
        <dbReference type="ARBA" id="ARBA00022741"/>
    </source>
</evidence>
<protein>
    <submittedName>
        <fullName evidence="7">Transcriptional regulator of acetoin/glycerol metabolism</fullName>
    </submittedName>
</protein>
<accession>A0A1M7KS94</accession>
<dbReference type="AlphaFoldDB" id="A0A1M7KS94"/>
<dbReference type="InterPro" id="IPR029016">
    <property type="entry name" value="GAF-like_dom_sf"/>
</dbReference>
<dbReference type="InterPro" id="IPR003018">
    <property type="entry name" value="GAF"/>
</dbReference>
<dbReference type="Gene3D" id="1.10.8.60">
    <property type="match status" value="1"/>
</dbReference>
<reference evidence="7 8" key="1">
    <citation type="submission" date="2016-11" db="EMBL/GenBank/DDBJ databases">
        <authorList>
            <person name="Jaros S."/>
            <person name="Januszkiewicz K."/>
            <person name="Wedrychowicz H."/>
        </authorList>
    </citation>
    <scope>NUCLEOTIDE SEQUENCE [LARGE SCALE GENOMIC DNA]</scope>
    <source>
        <strain evidence="7 8">DSM 46144</strain>
    </source>
</reference>
<evidence type="ECO:0000313" key="7">
    <source>
        <dbReference type="EMBL" id="SHM68310.1"/>
    </source>
</evidence>
<dbReference type="PANTHER" id="PTHR32071">
    <property type="entry name" value="TRANSCRIPTIONAL REGULATORY PROTEIN"/>
    <property type="match status" value="1"/>
</dbReference>
<keyword evidence="2" id="KW-0067">ATP-binding</keyword>
<keyword evidence="3" id="KW-0805">Transcription regulation</keyword>
<dbReference type="Gene3D" id="3.30.450.40">
    <property type="match status" value="1"/>
</dbReference>
<evidence type="ECO:0000256" key="2">
    <source>
        <dbReference type="ARBA" id="ARBA00022840"/>
    </source>
</evidence>
<feature type="domain" description="Sigma-54 factor interaction" evidence="6">
    <location>
        <begin position="442"/>
        <end position="524"/>
    </location>
</feature>
<name>A0A1M7KS94_9ACTN</name>
<dbReference type="InterPro" id="IPR027417">
    <property type="entry name" value="P-loop_NTPase"/>
</dbReference>
<evidence type="ECO:0000259" key="6">
    <source>
        <dbReference type="PROSITE" id="PS50045"/>
    </source>
</evidence>
<keyword evidence="1" id="KW-0547">Nucleotide-binding</keyword>
<evidence type="ECO:0000313" key="8">
    <source>
        <dbReference type="Proteomes" id="UP000184440"/>
    </source>
</evidence>
<dbReference type="InterPro" id="IPR058031">
    <property type="entry name" value="AAA_lid_NorR"/>
</dbReference>
<keyword evidence="4" id="KW-0238">DNA-binding</keyword>
<dbReference type="PROSITE" id="PS50045">
    <property type="entry name" value="SIGMA54_INTERACT_4"/>
    <property type="match status" value="1"/>
</dbReference>
<dbReference type="InterPro" id="IPR003593">
    <property type="entry name" value="AAA+_ATPase"/>
</dbReference>
<dbReference type="SMART" id="SM00382">
    <property type="entry name" value="AAA"/>
    <property type="match status" value="1"/>
</dbReference>
<dbReference type="SUPFAM" id="SSF52540">
    <property type="entry name" value="P-loop containing nucleoside triphosphate hydrolases"/>
    <property type="match status" value="1"/>
</dbReference>
<dbReference type="InterPro" id="IPR002197">
    <property type="entry name" value="HTH_Fis"/>
</dbReference>
<dbReference type="OrthoDB" id="5496274at2"/>
<evidence type="ECO:0000256" key="4">
    <source>
        <dbReference type="ARBA" id="ARBA00023125"/>
    </source>
</evidence>
<dbReference type="Pfam" id="PF25601">
    <property type="entry name" value="AAA_lid_14"/>
    <property type="match status" value="1"/>
</dbReference>
<dbReference type="Pfam" id="PF02954">
    <property type="entry name" value="HTH_8"/>
    <property type="match status" value="1"/>
</dbReference>
<dbReference type="InterPro" id="IPR009057">
    <property type="entry name" value="Homeodomain-like_sf"/>
</dbReference>
<dbReference type="Pfam" id="PF01590">
    <property type="entry name" value="GAF"/>
    <property type="match status" value="1"/>
</dbReference>
<dbReference type="Gene3D" id="1.10.10.60">
    <property type="entry name" value="Homeodomain-like"/>
    <property type="match status" value="1"/>
</dbReference>
<dbReference type="PRINTS" id="PR01590">
    <property type="entry name" value="HTHFIS"/>
</dbReference>
<dbReference type="GO" id="GO:0005524">
    <property type="term" value="F:ATP binding"/>
    <property type="evidence" value="ECO:0007669"/>
    <property type="project" value="UniProtKB-KW"/>
</dbReference>
<sequence length="597" mass="64589">MKHAFSGPVTPADPRLGGERERFWASSGARPRGVRDTIAASWTRSRRWSVAPDGVTPTYTAHPDVDSPLARCARVVLSSVQESLNGSAVSLILTDRDGVVLDRRTDDTSLVRYLDRVQLAPGFSYAEQEVGTNGIGTALESGQPTEVWGQEHYTGVLDTLGCAGVPVRHPVSGQTVGLLDLTCWNKDAGPLLLAMAKSAASLIEQELLRESGRRELDLFGEYLRACRRSTAIVLAVNPDLVMMNDNARHLLAPEDQAVLIAVSAEAAERGKQTSTIVELPSGGRARLLCSPVVSGDGTAGGVSRIRLERALDHPTAGRGVLTQSLPGLAGTGGLWVLACEEIRNHYLHREWVTICGEPGVGKQAVAASLHRLYHPERPMRVVDLAQRYTEDELLTTVRIALDQLRGGTLVLRHLHALRGRPRESLANLLHRHRAEPRAGWVVATGTPPAVTGRDALLSCFPASVELPPLRHHAEDIAQIVPMLLGRLATGRDLTVSGQAMQLLMRTPWPGNIAELVDTLRTVVAHRRAGTIEAADLPANCHTISGRLLNPLESMERDAIVAALRAFGGNRSKAAASLSMSRATIYRKIQHYRIDVPS</sequence>
<dbReference type="SUPFAM" id="SSF46689">
    <property type="entry name" value="Homeodomain-like"/>
    <property type="match status" value="1"/>
</dbReference>
<proteinExistence type="predicted"/>
<gene>
    <name evidence="7" type="ORF">SAMN05443668_1011241</name>
</gene>
<dbReference type="STRING" id="134849.SAMN05443668_1011241"/>
<organism evidence="7 8">
    <name type="scientific">Cryptosporangium aurantiacum</name>
    <dbReference type="NCBI Taxonomy" id="134849"/>
    <lineage>
        <taxon>Bacteria</taxon>
        <taxon>Bacillati</taxon>
        <taxon>Actinomycetota</taxon>
        <taxon>Actinomycetes</taxon>
        <taxon>Cryptosporangiales</taxon>
        <taxon>Cryptosporangiaceae</taxon>
        <taxon>Cryptosporangium</taxon>
    </lineage>
</organism>